<dbReference type="Pfam" id="PF00560">
    <property type="entry name" value="LRR_1"/>
    <property type="match status" value="1"/>
</dbReference>
<keyword evidence="6" id="KW-0723">Serine/threonine-protein kinase</keyword>
<evidence type="ECO:0000256" key="21">
    <source>
        <dbReference type="ARBA" id="ARBA00048679"/>
    </source>
</evidence>
<keyword evidence="18" id="KW-0675">Receptor</keyword>
<feature type="signal peptide" evidence="26">
    <location>
        <begin position="1"/>
        <end position="18"/>
    </location>
</feature>
<comment type="caution">
    <text evidence="28">The sequence shown here is derived from an EMBL/GenBank/DDBJ whole genome shotgun (WGS) entry which is preliminary data.</text>
</comment>
<dbReference type="GO" id="GO:0033612">
    <property type="term" value="F:receptor serine/threonine kinase binding"/>
    <property type="evidence" value="ECO:0007669"/>
    <property type="project" value="TreeGrafter"/>
</dbReference>
<dbReference type="GO" id="GO:0004674">
    <property type="term" value="F:protein serine/threonine kinase activity"/>
    <property type="evidence" value="ECO:0007669"/>
    <property type="project" value="UniProtKB-KW"/>
</dbReference>
<dbReference type="Gene3D" id="3.80.10.10">
    <property type="entry name" value="Ribonuclease Inhibitor"/>
    <property type="match status" value="4"/>
</dbReference>
<keyword evidence="12" id="KW-0677">Repeat</keyword>
<feature type="chain" id="PRO_5043697177" description="Receptor kinase-like protein Xa21" evidence="26">
    <location>
        <begin position="19"/>
        <end position="667"/>
    </location>
</feature>
<dbReference type="Gene3D" id="1.10.510.10">
    <property type="entry name" value="Transferase(Phosphotransferase) domain 1"/>
    <property type="match status" value="1"/>
</dbReference>
<keyword evidence="17" id="KW-0472">Membrane</keyword>
<evidence type="ECO:0000256" key="25">
    <source>
        <dbReference type="PROSITE-ProRule" id="PRU10141"/>
    </source>
</evidence>
<evidence type="ECO:0000256" key="3">
    <source>
        <dbReference type="ARBA" id="ARBA00008684"/>
    </source>
</evidence>
<keyword evidence="7" id="KW-0597">Phosphoprotein</keyword>
<keyword evidence="10" id="KW-0812">Transmembrane</keyword>
<dbReference type="FunFam" id="3.30.200.20:FF:000432">
    <property type="entry name" value="LRR receptor-like serine/threonine-protein kinase EFR"/>
    <property type="match status" value="1"/>
</dbReference>
<reference evidence="28" key="1">
    <citation type="journal article" date="2018" name="DNA Res.">
        <title>Multiple hybrid de novo genome assembly of finger millet, an orphan allotetraploid crop.</title>
        <authorList>
            <person name="Hatakeyama M."/>
            <person name="Aluri S."/>
            <person name="Balachadran M.T."/>
            <person name="Sivarajan S.R."/>
            <person name="Patrignani A."/>
            <person name="Gruter S."/>
            <person name="Poveda L."/>
            <person name="Shimizu-Inatsugi R."/>
            <person name="Baeten J."/>
            <person name="Francoijs K.J."/>
            <person name="Nataraja K.N."/>
            <person name="Reddy Y.A.N."/>
            <person name="Phadnis S."/>
            <person name="Ravikumar R.L."/>
            <person name="Schlapbach R."/>
            <person name="Sreeman S.M."/>
            <person name="Shimizu K.K."/>
        </authorList>
    </citation>
    <scope>NUCLEOTIDE SEQUENCE</scope>
</reference>
<feature type="domain" description="Protein kinase" evidence="27">
    <location>
        <begin position="354"/>
        <end position="656"/>
    </location>
</feature>
<dbReference type="Pfam" id="PF13855">
    <property type="entry name" value="LRR_8"/>
    <property type="match status" value="1"/>
</dbReference>
<dbReference type="PANTHER" id="PTHR48056:SF81">
    <property type="entry name" value="RECEPTOR PROTEIN-TYROSINE KINASE CEPR1"/>
    <property type="match status" value="1"/>
</dbReference>
<evidence type="ECO:0000256" key="22">
    <source>
        <dbReference type="ARBA" id="ARBA00054320"/>
    </source>
</evidence>
<evidence type="ECO:0000256" key="1">
    <source>
        <dbReference type="ARBA" id="ARBA00004162"/>
    </source>
</evidence>
<gene>
    <name evidence="28" type="primary">ga23447</name>
    <name evidence="28" type="ORF">PR202_ga23447</name>
</gene>
<comment type="catalytic activity">
    <reaction evidence="20">
        <text>L-threonyl-[protein] + ATP = O-phospho-L-threonyl-[protein] + ADP + H(+)</text>
        <dbReference type="Rhea" id="RHEA:46608"/>
        <dbReference type="Rhea" id="RHEA-COMP:11060"/>
        <dbReference type="Rhea" id="RHEA-COMP:11605"/>
        <dbReference type="ChEBI" id="CHEBI:15378"/>
        <dbReference type="ChEBI" id="CHEBI:30013"/>
        <dbReference type="ChEBI" id="CHEBI:30616"/>
        <dbReference type="ChEBI" id="CHEBI:61977"/>
        <dbReference type="ChEBI" id="CHEBI:456216"/>
        <dbReference type="EC" id="2.7.11.1"/>
    </reaction>
</comment>
<keyword evidence="19" id="KW-0325">Glycoprotein</keyword>
<accession>A0AAV5D6H5</accession>
<dbReference type="EMBL" id="BQKI01000012">
    <property type="protein sequence ID" value="GJN05783.1"/>
    <property type="molecule type" value="Genomic_DNA"/>
</dbReference>
<dbReference type="GO" id="GO:0005886">
    <property type="term" value="C:plasma membrane"/>
    <property type="evidence" value="ECO:0007669"/>
    <property type="project" value="UniProtKB-SubCell"/>
</dbReference>
<dbReference type="InterPro" id="IPR003591">
    <property type="entry name" value="Leu-rich_rpt_typical-subtyp"/>
</dbReference>
<dbReference type="InterPro" id="IPR000719">
    <property type="entry name" value="Prot_kinase_dom"/>
</dbReference>
<evidence type="ECO:0000256" key="5">
    <source>
        <dbReference type="ARBA" id="ARBA00022475"/>
    </source>
</evidence>
<dbReference type="InterPro" id="IPR017441">
    <property type="entry name" value="Protein_kinase_ATP_BS"/>
</dbReference>
<evidence type="ECO:0000256" key="9">
    <source>
        <dbReference type="ARBA" id="ARBA00022679"/>
    </source>
</evidence>
<proteinExistence type="inferred from homology"/>
<dbReference type="SMART" id="SM00369">
    <property type="entry name" value="LRR_TYP"/>
    <property type="match status" value="5"/>
</dbReference>
<keyword evidence="15 25" id="KW-0067">ATP-binding</keyword>
<evidence type="ECO:0000256" key="24">
    <source>
        <dbReference type="ARBA" id="ARBA00072040"/>
    </source>
</evidence>
<dbReference type="FunFam" id="1.10.510.10:FF:000358">
    <property type="entry name" value="Putative leucine-rich repeat receptor-like serine/threonine-protein kinase"/>
    <property type="match status" value="1"/>
</dbReference>
<evidence type="ECO:0000256" key="2">
    <source>
        <dbReference type="ARBA" id="ARBA00004389"/>
    </source>
</evidence>
<feature type="binding site" evidence="25">
    <location>
        <position position="383"/>
    </location>
    <ligand>
        <name>ATP</name>
        <dbReference type="ChEBI" id="CHEBI:30616"/>
    </ligand>
</feature>
<sequence>MQSVILLLLLPLSFLISCSELVATKAGDEAALLAFKAAAYSDALASWNRSTAGGFCSWEGVRCGRRHQRVVALRLPSYGLTGVLSPAIGNLTSLRTLNLSKNGFSGDIPASLGRLYHLPSCPRPEPKHFFRDNQLRGRVPYEVGDRLKDLRVLLLGYNNLTGAIPMSLGNLSSLIALELSYNQLEGTIPSSLGDIPGIQYMALAFNNLSDIFKLPTQASSIDLSNNLLSGFLPSEISSLRNLNFLSLDGNQLFGDIPDGIGELVMLQELWLANNSFEGSIPQSLSNIKGLSTLSLSMNNLSGPIPDVIGNISNLQQLYLAHNNLSGPIPIFLQNLTSLSKLDLSFNNLQGKVPIEEANLLGKGSFGAVYKCTFQNEGTIAAVKVFNLERSGSTRSFVAECEALRRVRHRCLLKIITCCSSINHQGEEFKALVFEFMPNGSLNSWLHPQSGMPTLCNTLSLAQRLDIAVDIMDALDYLHNHCQPSIIHCDVKPSNILLAEDLSARLGDFGISRILPEKENETLQNSNSTIGIRGSIGYVAPEYGEGSPISTLGDIYSLGILLLEMFTGMSPTNIMFKGSLDLHRFSKDALPERIWEIADTTMWLHTDACDRSTRSKIENCLVSVIALGIYCSNKKPRERTLIQDAAIEMHAIRDSYLAFVQSLEVAHD</sequence>
<evidence type="ECO:0000256" key="23">
    <source>
        <dbReference type="ARBA" id="ARBA00056628"/>
    </source>
</evidence>
<name>A0AAV5D6H5_ELECO</name>
<reference evidence="28" key="2">
    <citation type="submission" date="2021-12" db="EMBL/GenBank/DDBJ databases">
        <title>Resequencing data analysis of finger millet.</title>
        <authorList>
            <person name="Hatakeyama M."/>
            <person name="Aluri S."/>
            <person name="Balachadran M.T."/>
            <person name="Sivarajan S.R."/>
            <person name="Poveda L."/>
            <person name="Shimizu-Inatsugi R."/>
            <person name="Schlapbach R."/>
            <person name="Sreeman S.M."/>
            <person name="Shimizu K.K."/>
        </authorList>
    </citation>
    <scope>NUCLEOTIDE SEQUENCE</scope>
</reference>
<evidence type="ECO:0000256" key="20">
    <source>
        <dbReference type="ARBA" id="ARBA00047899"/>
    </source>
</evidence>
<dbReference type="Proteomes" id="UP001054889">
    <property type="component" value="Unassembled WGS sequence"/>
</dbReference>
<keyword evidence="11 26" id="KW-0732">Signal</keyword>
<evidence type="ECO:0000256" key="13">
    <source>
        <dbReference type="ARBA" id="ARBA00022741"/>
    </source>
</evidence>
<keyword evidence="16" id="KW-1133">Transmembrane helix</keyword>
<dbReference type="Pfam" id="PF08263">
    <property type="entry name" value="LRRNT_2"/>
    <property type="match status" value="1"/>
</dbReference>
<evidence type="ECO:0000256" key="26">
    <source>
        <dbReference type="SAM" id="SignalP"/>
    </source>
</evidence>
<keyword evidence="8" id="KW-0433">Leucine-rich repeat</keyword>
<dbReference type="FunFam" id="3.80.10.10:FF:000041">
    <property type="entry name" value="LRR receptor-like serine/threonine-protein kinase ERECTA"/>
    <property type="match status" value="1"/>
</dbReference>
<dbReference type="EC" id="2.7.11.1" evidence="4"/>
<protein>
    <recommendedName>
        <fullName evidence="24">Receptor kinase-like protein Xa21</fullName>
        <ecNumber evidence="4">2.7.11.1</ecNumber>
    </recommendedName>
</protein>
<keyword evidence="14" id="KW-0418">Kinase</keyword>
<dbReference type="InterPro" id="IPR032675">
    <property type="entry name" value="LRR_dom_sf"/>
</dbReference>
<keyword evidence="13 25" id="KW-0547">Nucleotide-binding</keyword>
<dbReference type="SUPFAM" id="SSF56112">
    <property type="entry name" value="Protein kinase-like (PK-like)"/>
    <property type="match status" value="1"/>
</dbReference>
<dbReference type="GO" id="GO:0005789">
    <property type="term" value="C:endoplasmic reticulum membrane"/>
    <property type="evidence" value="ECO:0007669"/>
    <property type="project" value="UniProtKB-SubCell"/>
</dbReference>
<evidence type="ECO:0000256" key="14">
    <source>
        <dbReference type="ARBA" id="ARBA00022777"/>
    </source>
</evidence>
<dbReference type="Pfam" id="PF00069">
    <property type="entry name" value="Pkinase"/>
    <property type="match status" value="1"/>
</dbReference>
<evidence type="ECO:0000256" key="7">
    <source>
        <dbReference type="ARBA" id="ARBA00022553"/>
    </source>
</evidence>
<evidence type="ECO:0000256" key="8">
    <source>
        <dbReference type="ARBA" id="ARBA00022614"/>
    </source>
</evidence>
<comment type="similarity">
    <text evidence="3">Belongs to the protein kinase superfamily. Ser/Thr protein kinase family.</text>
</comment>
<evidence type="ECO:0000256" key="17">
    <source>
        <dbReference type="ARBA" id="ARBA00023136"/>
    </source>
</evidence>
<dbReference type="PROSITE" id="PS50011">
    <property type="entry name" value="PROTEIN_KINASE_DOM"/>
    <property type="match status" value="1"/>
</dbReference>
<evidence type="ECO:0000256" key="6">
    <source>
        <dbReference type="ARBA" id="ARBA00022527"/>
    </source>
</evidence>
<organism evidence="28 29">
    <name type="scientific">Eleusine coracana subsp. coracana</name>
    <dbReference type="NCBI Taxonomy" id="191504"/>
    <lineage>
        <taxon>Eukaryota</taxon>
        <taxon>Viridiplantae</taxon>
        <taxon>Streptophyta</taxon>
        <taxon>Embryophyta</taxon>
        <taxon>Tracheophyta</taxon>
        <taxon>Spermatophyta</taxon>
        <taxon>Magnoliopsida</taxon>
        <taxon>Liliopsida</taxon>
        <taxon>Poales</taxon>
        <taxon>Poaceae</taxon>
        <taxon>PACMAD clade</taxon>
        <taxon>Chloridoideae</taxon>
        <taxon>Cynodonteae</taxon>
        <taxon>Eleusininae</taxon>
        <taxon>Eleusine</taxon>
    </lineage>
</organism>
<dbReference type="SUPFAM" id="SSF52058">
    <property type="entry name" value="L domain-like"/>
    <property type="match status" value="1"/>
</dbReference>
<evidence type="ECO:0000256" key="18">
    <source>
        <dbReference type="ARBA" id="ARBA00023170"/>
    </source>
</evidence>
<evidence type="ECO:0000313" key="29">
    <source>
        <dbReference type="Proteomes" id="UP001054889"/>
    </source>
</evidence>
<evidence type="ECO:0000256" key="10">
    <source>
        <dbReference type="ARBA" id="ARBA00022692"/>
    </source>
</evidence>
<evidence type="ECO:0000313" key="28">
    <source>
        <dbReference type="EMBL" id="GJN05783.1"/>
    </source>
</evidence>
<dbReference type="SMART" id="SM00220">
    <property type="entry name" value="S_TKc"/>
    <property type="match status" value="1"/>
</dbReference>
<evidence type="ECO:0000256" key="11">
    <source>
        <dbReference type="ARBA" id="ARBA00022729"/>
    </source>
</evidence>
<comment type="function">
    <text evidence="23">The processed protein kinase Xa21 chain released by protein cleavage after X.oryzae pv. oryzae protein Ax21 detection translocates into the nucleus where it can bind and regulate WRKY62, a transcription factor. Confers resistance to the bacterial pathogen X.oryzae pv. oryzae (Xoo).</text>
</comment>
<dbReference type="PANTHER" id="PTHR48056">
    <property type="entry name" value="LRR RECEPTOR-LIKE SERINE/THREONINE-PROTEIN KINASE-RELATED"/>
    <property type="match status" value="1"/>
</dbReference>
<evidence type="ECO:0000256" key="12">
    <source>
        <dbReference type="ARBA" id="ARBA00022737"/>
    </source>
</evidence>
<comment type="function">
    <text evidence="22">Receptor kinase that detects X.oryzae pv. oryzae protein Ax21 to promote innate immunity. Following X.oryzae pv. oryzae protein Ax21 detection, undergoes cleavage, releasing the processed protein kinase Xa21 chain.</text>
</comment>
<dbReference type="Gene3D" id="3.30.200.20">
    <property type="entry name" value="Phosphorylase Kinase, domain 1"/>
    <property type="match status" value="1"/>
</dbReference>
<dbReference type="InterPro" id="IPR001611">
    <property type="entry name" value="Leu-rich_rpt"/>
</dbReference>
<dbReference type="InterPro" id="IPR011009">
    <property type="entry name" value="Kinase-like_dom_sf"/>
</dbReference>
<evidence type="ECO:0000259" key="27">
    <source>
        <dbReference type="PROSITE" id="PS50011"/>
    </source>
</evidence>
<dbReference type="AlphaFoldDB" id="A0AAV5D6H5"/>
<dbReference type="PROSITE" id="PS00107">
    <property type="entry name" value="PROTEIN_KINASE_ATP"/>
    <property type="match status" value="1"/>
</dbReference>
<evidence type="ECO:0000256" key="16">
    <source>
        <dbReference type="ARBA" id="ARBA00022989"/>
    </source>
</evidence>
<evidence type="ECO:0000256" key="15">
    <source>
        <dbReference type="ARBA" id="ARBA00022840"/>
    </source>
</evidence>
<dbReference type="InterPro" id="IPR013210">
    <property type="entry name" value="LRR_N_plant-typ"/>
</dbReference>
<evidence type="ECO:0000256" key="4">
    <source>
        <dbReference type="ARBA" id="ARBA00012513"/>
    </source>
</evidence>
<keyword evidence="29" id="KW-1185">Reference proteome</keyword>
<dbReference type="InterPro" id="IPR055414">
    <property type="entry name" value="LRR_R13L4/SHOC2-like"/>
</dbReference>
<keyword evidence="5" id="KW-1003">Cell membrane</keyword>
<dbReference type="PROSITE" id="PS00108">
    <property type="entry name" value="PROTEIN_KINASE_ST"/>
    <property type="match status" value="1"/>
</dbReference>
<evidence type="ECO:0000256" key="19">
    <source>
        <dbReference type="ARBA" id="ARBA00023180"/>
    </source>
</evidence>
<comment type="catalytic activity">
    <reaction evidence="21">
        <text>L-seryl-[protein] + ATP = O-phospho-L-seryl-[protein] + ADP + H(+)</text>
        <dbReference type="Rhea" id="RHEA:17989"/>
        <dbReference type="Rhea" id="RHEA-COMP:9863"/>
        <dbReference type="Rhea" id="RHEA-COMP:11604"/>
        <dbReference type="ChEBI" id="CHEBI:15378"/>
        <dbReference type="ChEBI" id="CHEBI:29999"/>
        <dbReference type="ChEBI" id="CHEBI:30616"/>
        <dbReference type="ChEBI" id="CHEBI:83421"/>
        <dbReference type="ChEBI" id="CHEBI:456216"/>
        <dbReference type="EC" id="2.7.11.1"/>
    </reaction>
</comment>
<dbReference type="InterPro" id="IPR050647">
    <property type="entry name" value="Plant_LRR-RLKs"/>
</dbReference>
<comment type="subcellular location">
    <subcellularLocation>
        <location evidence="1">Cell membrane</location>
        <topology evidence="1">Single-pass membrane protein</topology>
    </subcellularLocation>
    <subcellularLocation>
        <location evidence="2">Endoplasmic reticulum membrane</location>
        <topology evidence="2">Single-pass membrane protein</topology>
    </subcellularLocation>
</comment>
<dbReference type="GO" id="GO:0005524">
    <property type="term" value="F:ATP binding"/>
    <property type="evidence" value="ECO:0007669"/>
    <property type="project" value="UniProtKB-UniRule"/>
</dbReference>
<keyword evidence="9" id="KW-0808">Transferase</keyword>
<dbReference type="Pfam" id="PF23598">
    <property type="entry name" value="LRR_14"/>
    <property type="match status" value="1"/>
</dbReference>
<dbReference type="InterPro" id="IPR008271">
    <property type="entry name" value="Ser/Thr_kinase_AS"/>
</dbReference>